<evidence type="ECO:0000256" key="4">
    <source>
        <dbReference type="ARBA" id="ARBA00011233"/>
    </source>
</evidence>
<dbReference type="Gene3D" id="3.20.20.70">
    <property type="entry name" value="Aldolase class I"/>
    <property type="match status" value="1"/>
</dbReference>
<dbReference type="InterPro" id="IPR031338">
    <property type="entry name" value="KDPG/KHG_AS_2"/>
</dbReference>
<evidence type="ECO:0000313" key="10">
    <source>
        <dbReference type="Proteomes" id="UP001169760"/>
    </source>
</evidence>
<dbReference type="AlphaFoldDB" id="A0AAW7X5F7"/>
<dbReference type="Proteomes" id="UP001169760">
    <property type="component" value="Unassembled WGS sequence"/>
</dbReference>
<evidence type="ECO:0000256" key="3">
    <source>
        <dbReference type="ARBA" id="ARBA00006906"/>
    </source>
</evidence>
<dbReference type="CDD" id="cd00452">
    <property type="entry name" value="KDPG_aldolase"/>
    <property type="match status" value="1"/>
</dbReference>
<comment type="similarity">
    <text evidence="3">Belongs to the KHG/KDPG aldolase family.</text>
</comment>
<evidence type="ECO:0000313" key="9">
    <source>
        <dbReference type="EMBL" id="MDO6421951.1"/>
    </source>
</evidence>
<dbReference type="InterPro" id="IPR013785">
    <property type="entry name" value="Aldolase_TIM"/>
</dbReference>
<organism evidence="9 10">
    <name type="scientific">Saccharophagus degradans</name>
    <dbReference type="NCBI Taxonomy" id="86304"/>
    <lineage>
        <taxon>Bacteria</taxon>
        <taxon>Pseudomonadati</taxon>
        <taxon>Pseudomonadota</taxon>
        <taxon>Gammaproteobacteria</taxon>
        <taxon>Cellvibrionales</taxon>
        <taxon>Cellvibrionaceae</taxon>
        <taxon>Saccharophagus</taxon>
    </lineage>
</organism>
<dbReference type="GO" id="GO:0008675">
    <property type="term" value="F:2-dehydro-3-deoxy-phosphogluconate aldolase activity"/>
    <property type="evidence" value="ECO:0007669"/>
    <property type="project" value="UniProtKB-EC"/>
</dbReference>
<dbReference type="EMBL" id="JAUOPB010000003">
    <property type="protein sequence ID" value="MDO6421951.1"/>
    <property type="molecule type" value="Genomic_DNA"/>
</dbReference>
<dbReference type="PANTHER" id="PTHR30246:SF1">
    <property type="entry name" value="2-DEHYDRO-3-DEOXY-6-PHOSPHOGALACTONATE ALDOLASE-RELATED"/>
    <property type="match status" value="1"/>
</dbReference>
<name>A0AAW7X5F7_9GAMM</name>
<comment type="caution">
    <text evidence="9">The sequence shown here is derived from an EMBL/GenBank/DDBJ whole genome shotgun (WGS) entry which is preliminary data.</text>
</comment>
<dbReference type="NCBIfam" id="NF004325">
    <property type="entry name" value="PRK05718.1"/>
    <property type="match status" value="1"/>
</dbReference>
<evidence type="ECO:0000256" key="2">
    <source>
        <dbReference type="ARBA" id="ARBA00004736"/>
    </source>
</evidence>
<proteinExistence type="inferred from homology"/>
<dbReference type="InterPro" id="IPR031337">
    <property type="entry name" value="KDPG/KHG_AS_1"/>
</dbReference>
<evidence type="ECO:0000256" key="1">
    <source>
        <dbReference type="ARBA" id="ARBA00000654"/>
    </source>
</evidence>
<keyword evidence="7" id="KW-0704">Schiff base</keyword>
<evidence type="ECO:0000256" key="8">
    <source>
        <dbReference type="ARBA" id="ARBA00023277"/>
    </source>
</evidence>
<dbReference type="Pfam" id="PF01081">
    <property type="entry name" value="Aldolase"/>
    <property type="match status" value="1"/>
</dbReference>
<evidence type="ECO:0000256" key="6">
    <source>
        <dbReference type="ARBA" id="ARBA00023239"/>
    </source>
</evidence>
<evidence type="ECO:0000256" key="7">
    <source>
        <dbReference type="ARBA" id="ARBA00023270"/>
    </source>
</evidence>
<dbReference type="PANTHER" id="PTHR30246">
    <property type="entry name" value="2-KETO-3-DEOXY-6-PHOSPHOGLUCONATE ALDOLASE"/>
    <property type="match status" value="1"/>
</dbReference>
<reference evidence="9" key="1">
    <citation type="submission" date="2023-07" db="EMBL/GenBank/DDBJ databases">
        <title>Genome content predicts the carbon catabolic preferences of heterotrophic bacteria.</title>
        <authorList>
            <person name="Gralka M."/>
        </authorList>
    </citation>
    <scope>NUCLEOTIDE SEQUENCE</scope>
    <source>
        <strain evidence="9">I3M17_2</strain>
    </source>
</reference>
<dbReference type="RefSeq" id="WP_280945644.1">
    <property type="nucleotide sequence ID" value="NZ_CP123764.1"/>
</dbReference>
<comment type="pathway">
    <text evidence="2">Carbohydrate acid metabolism; 2-dehydro-3-deoxy-D-gluconate degradation; D-glyceraldehyde 3-phosphate and pyruvate from 2-dehydro-3-deoxy-D-gluconate: step 2/2.</text>
</comment>
<evidence type="ECO:0000256" key="5">
    <source>
        <dbReference type="ARBA" id="ARBA00013063"/>
    </source>
</evidence>
<protein>
    <recommendedName>
        <fullName evidence="5">2-dehydro-3-deoxy-phosphogluconate aldolase</fullName>
        <ecNumber evidence="5">4.1.2.14</ecNumber>
    </recommendedName>
</protein>
<dbReference type="EC" id="4.1.2.14" evidence="5"/>
<keyword evidence="6 9" id="KW-0456">Lyase</keyword>
<comment type="subunit">
    <text evidence="4">Homotrimer.</text>
</comment>
<sequence length="209" mass="21461">MAITKEFLAPVGVMPVVVVDRVEDAVPITNALKAGGIKAVEITLRTPAALDAIRAIKAECEGILVGVGTVINHQNLKDIAEIGVDFAVSPGYTPTLLKQAQDLGVEMLPGVTSPSEVMLGMELGLSCFKLFPAVAVGGLPLLKSIGGPLPQVSFCPTGGLTIDTFTDFLALPNVACVGGTWLVPADAVAAKNWQAITDIAAATTAKISS</sequence>
<dbReference type="PROSITE" id="PS00160">
    <property type="entry name" value="ALDOLASE_KDPG_KHG_2"/>
    <property type="match status" value="1"/>
</dbReference>
<dbReference type="InterPro" id="IPR000887">
    <property type="entry name" value="Aldlse_KDPG_KHG"/>
</dbReference>
<gene>
    <name evidence="9" type="primary">eda</name>
    <name evidence="9" type="ORF">Q4521_05660</name>
</gene>
<dbReference type="NCBIfam" id="TIGR01182">
    <property type="entry name" value="eda"/>
    <property type="match status" value="1"/>
</dbReference>
<dbReference type="PROSITE" id="PS00159">
    <property type="entry name" value="ALDOLASE_KDPG_KHG_1"/>
    <property type="match status" value="1"/>
</dbReference>
<accession>A0AAW7X5F7</accession>
<comment type="catalytic activity">
    <reaction evidence="1">
        <text>2-dehydro-3-deoxy-6-phospho-D-gluconate = D-glyceraldehyde 3-phosphate + pyruvate</text>
        <dbReference type="Rhea" id="RHEA:17089"/>
        <dbReference type="ChEBI" id="CHEBI:15361"/>
        <dbReference type="ChEBI" id="CHEBI:57569"/>
        <dbReference type="ChEBI" id="CHEBI:59776"/>
        <dbReference type="EC" id="4.1.2.14"/>
    </reaction>
</comment>
<dbReference type="SUPFAM" id="SSF51569">
    <property type="entry name" value="Aldolase"/>
    <property type="match status" value="1"/>
</dbReference>
<keyword evidence="8" id="KW-0119">Carbohydrate metabolism</keyword>